<proteinExistence type="predicted"/>
<accession>M0BC16</accession>
<organism evidence="2 3">
    <name type="scientific">Halovivax asiaticus JCM 14624</name>
    <dbReference type="NCBI Taxonomy" id="1227490"/>
    <lineage>
        <taxon>Archaea</taxon>
        <taxon>Methanobacteriati</taxon>
        <taxon>Methanobacteriota</taxon>
        <taxon>Stenosarchaea group</taxon>
        <taxon>Halobacteria</taxon>
        <taxon>Halobacteriales</taxon>
        <taxon>Natrialbaceae</taxon>
        <taxon>Halovivax</taxon>
    </lineage>
</organism>
<dbReference type="AlphaFoldDB" id="M0BC16"/>
<name>M0BC16_9EURY</name>
<dbReference type="InterPro" id="IPR036390">
    <property type="entry name" value="WH_DNA-bd_sf"/>
</dbReference>
<dbReference type="Proteomes" id="UP000011560">
    <property type="component" value="Unassembled WGS sequence"/>
</dbReference>
<gene>
    <name evidence="2" type="ORF">C479_13563</name>
</gene>
<protein>
    <recommendedName>
        <fullName evidence="1">DUF7344 domain-containing protein</fullName>
    </recommendedName>
</protein>
<dbReference type="Pfam" id="PF24035">
    <property type="entry name" value="DUF7344"/>
    <property type="match status" value="1"/>
</dbReference>
<reference evidence="2 3" key="1">
    <citation type="journal article" date="2014" name="PLoS Genet.">
        <title>Phylogenetically driven sequencing of extremely halophilic archaea reveals strategies for static and dynamic osmo-response.</title>
        <authorList>
            <person name="Becker E.A."/>
            <person name="Seitzer P.M."/>
            <person name="Tritt A."/>
            <person name="Larsen D."/>
            <person name="Krusor M."/>
            <person name="Yao A.I."/>
            <person name="Wu D."/>
            <person name="Madern D."/>
            <person name="Eisen J.A."/>
            <person name="Darling A.E."/>
            <person name="Facciotti M.T."/>
        </authorList>
    </citation>
    <scope>NUCLEOTIDE SEQUENCE [LARGE SCALE GENOMIC DNA]</scope>
    <source>
        <strain evidence="2 3">JCM 14624</strain>
    </source>
</reference>
<dbReference type="SUPFAM" id="SSF46785">
    <property type="entry name" value="Winged helix' DNA-binding domain"/>
    <property type="match status" value="1"/>
</dbReference>
<keyword evidence="3" id="KW-1185">Reference proteome</keyword>
<evidence type="ECO:0000313" key="2">
    <source>
        <dbReference type="EMBL" id="ELZ08370.1"/>
    </source>
</evidence>
<dbReference type="RefSeq" id="WP_007703603.1">
    <property type="nucleotide sequence ID" value="NZ_AOIQ01000021.1"/>
</dbReference>
<dbReference type="InterPro" id="IPR055768">
    <property type="entry name" value="DUF7344"/>
</dbReference>
<dbReference type="EMBL" id="AOIQ01000021">
    <property type="protein sequence ID" value="ELZ08370.1"/>
    <property type="molecule type" value="Genomic_DNA"/>
</dbReference>
<dbReference type="InterPro" id="IPR036388">
    <property type="entry name" value="WH-like_DNA-bd_sf"/>
</dbReference>
<feature type="domain" description="DUF7344" evidence="1">
    <location>
        <begin position="6"/>
        <end position="75"/>
    </location>
</feature>
<sequence length="97" mass="10900">MSVVLETLSNEWRRRTLSLLSGHETMTVDDLAETLAVEAGDRPADTLRLELHHCHLPKLADAGLVRYDAERDRVRVRTDLGELDPLLEAVRASDRVA</sequence>
<evidence type="ECO:0000313" key="3">
    <source>
        <dbReference type="Proteomes" id="UP000011560"/>
    </source>
</evidence>
<dbReference type="Gene3D" id="1.10.10.10">
    <property type="entry name" value="Winged helix-like DNA-binding domain superfamily/Winged helix DNA-binding domain"/>
    <property type="match status" value="1"/>
</dbReference>
<evidence type="ECO:0000259" key="1">
    <source>
        <dbReference type="Pfam" id="PF24035"/>
    </source>
</evidence>
<comment type="caution">
    <text evidence="2">The sequence shown here is derived from an EMBL/GenBank/DDBJ whole genome shotgun (WGS) entry which is preliminary data.</text>
</comment>